<dbReference type="AlphaFoldDB" id="A0A9X1CBB3"/>
<name>A0A9X1CBB3_9BACI</name>
<evidence type="ECO:0000259" key="1">
    <source>
        <dbReference type="Pfam" id="PF00931"/>
    </source>
</evidence>
<dbReference type="Gene3D" id="3.40.50.300">
    <property type="entry name" value="P-loop containing nucleotide triphosphate hydrolases"/>
    <property type="match status" value="1"/>
</dbReference>
<proteinExistence type="predicted"/>
<dbReference type="PANTHER" id="PTHR10285">
    <property type="entry name" value="URIDINE KINASE"/>
    <property type="match status" value="1"/>
</dbReference>
<dbReference type="InterPro" id="IPR027417">
    <property type="entry name" value="P-loop_NTPase"/>
</dbReference>
<evidence type="ECO:0000313" key="3">
    <source>
        <dbReference type="Proteomes" id="UP001138793"/>
    </source>
</evidence>
<dbReference type="RefSeq" id="WP_149474412.1">
    <property type="nucleotide sequence ID" value="NZ_JAGGMB010000002.1"/>
</dbReference>
<keyword evidence="2" id="KW-0418">Kinase</keyword>
<feature type="domain" description="NB-ARC" evidence="1">
    <location>
        <begin position="19"/>
        <end position="56"/>
    </location>
</feature>
<sequence length="200" mass="23403">MQTSEYEYTASYSSLCSALENLYRTDEPKIIAIDGRCGSGKTTLAKQLAAKFDSTLFHMDDFFLPFELKTKERLSEPGGNVHYERFKEEVLRPLQSGNTTVHRPYNCQKKALDDPIQTTFRHLTIVEGVYSLHPALQDFYDYKVFLTVDKNVQRKRIQKRNGKEKLETFIQKWIPLEEHYFDTLQLEKQCDLVVNTTFNQ</sequence>
<comment type="caution">
    <text evidence="2">The sequence shown here is derived from an EMBL/GenBank/DDBJ whole genome shotgun (WGS) entry which is preliminary data.</text>
</comment>
<dbReference type="Pfam" id="PF00931">
    <property type="entry name" value="NB-ARC"/>
    <property type="match status" value="1"/>
</dbReference>
<dbReference type="OrthoDB" id="1420794at2"/>
<dbReference type="SUPFAM" id="SSF52540">
    <property type="entry name" value="P-loop containing nucleoside triphosphate hydrolases"/>
    <property type="match status" value="1"/>
</dbReference>
<keyword evidence="2" id="KW-0808">Transferase</keyword>
<evidence type="ECO:0000313" key="2">
    <source>
        <dbReference type="EMBL" id="MBP2076781.1"/>
    </source>
</evidence>
<organism evidence="2 3">
    <name type="scientific">Oceanobacillus polygoni</name>
    <dbReference type="NCBI Taxonomy" id="1235259"/>
    <lineage>
        <taxon>Bacteria</taxon>
        <taxon>Bacillati</taxon>
        <taxon>Bacillota</taxon>
        <taxon>Bacilli</taxon>
        <taxon>Bacillales</taxon>
        <taxon>Bacillaceae</taxon>
        <taxon>Oceanobacillus</taxon>
    </lineage>
</organism>
<accession>A0A9X1CBB3</accession>
<dbReference type="Proteomes" id="UP001138793">
    <property type="component" value="Unassembled WGS sequence"/>
</dbReference>
<keyword evidence="3" id="KW-1185">Reference proteome</keyword>
<gene>
    <name evidence="2" type="ORF">J2Z64_000993</name>
</gene>
<protein>
    <submittedName>
        <fullName evidence="2">Uridine kinase</fullName>
    </submittedName>
</protein>
<dbReference type="EMBL" id="JAGGMB010000002">
    <property type="protein sequence ID" value="MBP2076781.1"/>
    <property type="molecule type" value="Genomic_DNA"/>
</dbReference>
<dbReference type="GO" id="GO:0043531">
    <property type="term" value="F:ADP binding"/>
    <property type="evidence" value="ECO:0007669"/>
    <property type="project" value="InterPro"/>
</dbReference>
<dbReference type="GO" id="GO:0016301">
    <property type="term" value="F:kinase activity"/>
    <property type="evidence" value="ECO:0007669"/>
    <property type="project" value="UniProtKB-KW"/>
</dbReference>
<reference evidence="2" key="1">
    <citation type="submission" date="2021-03" db="EMBL/GenBank/DDBJ databases">
        <title>Genomic Encyclopedia of Type Strains, Phase IV (KMG-IV): sequencing the most valuable type-strain genomes for metagenomic binning, comparative biology and taxonomic classification.</title>
        <authorList>
            <person name="Goeker M."/>
        </authorList>
    </citation>
    <scope>NUCLEOTIDE SEQUENCE</scope>
    <source>
        <strain evidence="2">DSM 107338</strain>
    </source>
</reference>
<dbReference type="InterPro" id="IPR002182">
    <property type="entry name" value="NB-ARC"/>
</dbReference>